<name>A0A7D9IRB7_PARCT</name>
<evidence type="ECO:0000313" key="2">
    <source>
        <dbReference type="EMBL" id="CAB4011759.1"/>
    </source>
</evidence>
<dbReference type="Proteomes" id="UP001152795">
    <property type="component" value="Unassembled WGS sequence"/>
</dbReference>
<gene>
    <name evidence="2" type="ORF">PACLA_8A085015</name>
</gene>
<organism evidence="2 3">
    <name type="scientific">Paramuricea clavata</name>
    <name type="common">Red gorgonian</name>
    <name type="synonym">Violescent sea-whip</name>
    <dbReference type="NCBI Taxonomy" id="317549"/>
    <lineage>
        <taxon>Eukaryota</taxon>
        <taxon>Metazoa</taxon>
        <taxon>Cnidaria</taxon>
        <taxon>Anthozoa</taxon>
        <taxon>Octocorallia</taxon>
        <taxon>Malacalcyonacea</taxon>
        <taxon>Plexauridae</taxon>
        <taxon>Paramuricea</taxon>
    </lineage>
</organism>
<feature type="non-terminal residue" evidence="2">
    <location>
        <position position="444"/>
    </location>
</feature>
<accession>A0A7D9IRB7</accession>
<sequence>MAYWLAYRVLNSANLNQEEIKLCRATITELKYDAMVSQLVRIYGDSASSSFIKSEDRVKEETVFYGGVSRQVREENGRSLRDRPYQTRGYNPRGRLPYRASRGNRDDNGIQRKDYGEPSSRQRKLNPVDHYGNILRCNICESKFHWARNCPDAYENQGLDPDKKTETLNLFQSPNHDVHEMKVFVGETLSCAVLDSGCTQTVCGRKWLDCYTDSLIDEDIIKEKPSTAAFKFGNGEPVMSEKKVIIPAVIGSKKVNLETDVIDADIPLLMSKAAMKKAETVLNFNEDSVTMFGEQQQLLKTSSGHYAIPLTKSRKVVDSENHSNANKECCFVAINPTTRKEKESMVDKLHRQFCHCSSSKLKQLIKSSQLWKNDREVLNIVDEISSKCDVCKLYKKTPLRPVVGLPLASEFNHTVAMDLITIQQGVWILHLVDVFSRYSVACVR</sequence>
<keyword evidence="3" id="KW-1185">Reference proteome</keyword>
<dbReference type="EMBL" id="CACRXK020007259">
    <property type="protein sequence ID" value="CAB4011759.1"/>
    <property type="molecule type" value="Genomic_DNA"/>
</dbReference>
<proteinExistence type="predicted"/>
<evidence type="ECO:0000313" key="3">
    <source>
        <dbReference type="Proteomes" id="UP001152795"/>
    </source>
</evidence>
<comment type="caution">
    <text evidence="2">The sequence shown here is derived from an EMBL/GenBank/DDBJ whole genome shotgun (WGS) entry which is preliminary data.</text>
</comment>
<feature type="compositionally biased region" description="Basic and acidic residues" evidence="1">
    <location>
        <begin position="75"/>
        <end position="85"/>
    </location>
</feature>
<feature type="compositionally biased region" description="Basic and acidic residues" evidence="1">
    <location>
        <begin position="103"/>
        <end position="116"/>
    </location>
</feature>
<reference evidence="2" key="1">
    <citation type="submission" date="2020-04" db="EMBL/GenBank/DDBJ databases">
        <authorList>
            <person name="Alioto T."/>
            <person name="Alioto T."/>
            <person name="Gomez Garrido J."/>
        </authorList>
    </citation>
    <scope>NUCLEOTIDE SEQUENCE</scope>
    <source>
        <strain evidence="2">A484AB</strain>
    </source>
</reference>
<feature type="region of interest" description="Disordered" evidence="1">
    <location>
        <begin position="75"/>
        <end position="125"/>
    </location>
</feature>
<evidence type="ECO:0000256" key="1">
    <source>
        <dbReference type="SAM" id="MobiDB-lite"/>
    </source>
</evidence>
<dbReference type="OrthoDB" id="10064933at2759"/>
<dbReference type="AlphaFoldDB" id="A0A7D9IRB7"/>
<protein>
    <submittedName>
        <fullName evidence="2">Uncharacterized protein LOC113032332</fullName>
    </submittedName>
</protein>